<dbReference type="InterPro" id="IPR046357">
    <property type="entry name" value="PPIase_dom_sf"/>
</dbReference>
<evidence type="ECO:0000256" key="5">
    <source>
        <dbReference type="PROSITE-ProRule" id="PRU00278"/>
    </source>
</evidence>
<keyword evidence="4 5" id="KW-0697">Rotamase</keyword>
<keyword evidence="8" id="KW-1185">Reference proteome</keyword>
<dbReference type="PANTHER" id="PTHR47245">
    <property type="entry name" value="PEPTIDYLPROLYL ISOMERASE"/>
    <property type="match status" value="1"/>
</dbReference>
<evidence type="ECO:0000256" key="4">
    <source>
        <dbReference type="ARBA" id="ARBA00023110"/>
    </source>
</evidence>
<dbReference type="PANTHER" id="PTHR47245:SF2">
    <property type="entry name" value="PEPTIDYL-PROLYL CIS-TRANS ISOMERASE HP_0175-RELATED"/>
    <property type="match status" value="1"/>
</dbReference>
<dbReference type="InterPro" id="IPR050245">
    <property type="entry name" value="PrsA_foldase"/>
</dbReference>
<gene>
    <name evidence="7" type="ORF">CNQ84_14405</name>
</gene>
<reference evidence="7 8" key="1">
    <citation type="submission" date="2017-09" db="EMBL/GenBank/DDBJ databases">
        <title>Pseudomonas abyssi sp. nov. isolated from Abyssopelagic Water.</title>
        <authorList>
            <person name="Wei Y."/>
        </authorList>
    </citation>
    <scope>NUCLEOTIDE SEQUENCE [LARGE SCALE GENOMIC DNA]</scope>
    <source>
        <strain evidence="7 8">MT5</strain>
    </source>
</reference>
<evidence type="ECO:0000313" key="8">
    <source>
        <dbReference type="Proteomes" id="UP000242313"/>
    </source>
</evidence>
<dbReference type="Proteomes" id="UP000242313">
    <property type="component" value="Unassembled WGS sequence"/>
</dbReference>
<dbReference type="EC" id="5.2.1.8" evidence="3"/>
<dbReference type="PROSITE" id="PS50198">
    <property type="entry name" value="PPIC_PPIASE_2"/>
    <property type="match status" value="1"/>
</dbReference>
<protein>
    <recommendedName>
        <fullName evidence="3">peptidylprolyl isomerase</fullName>
        <ecNumber evidence="3">5.2.1.8</ecNumber>
    </recommendedName>
</protein>
<dbReference type="Pfam" id="PF00639">
    <property type="entry name" value="Rotamase"/>
    <property type="match status" value="1"/>
</dbReference>
<evidence type="ECO:0000256" key="2">
    <source>
        <dbReference type="ARBA" id="ARBA00007656"/>
    </source>
</evidence>
<evidence type="ECO:0000313" key="7">
    <source>
        <dbReference type="EMBL" id="PBK03455.1"/>
    </source>
</evidence>
<sequence>MGCGCGGNGDGGCGGDAKADNPNQAPGVQEIVPDPVLLEALAEADVETSAELIASSEQEWPRIKVNGVGIAQEDIARELQYHPASTRQEAVFLASQALVLRELLRQRANALNINVKAMDGESEEEAVTRVLIEREVVMPSADQATCRQYFENNRQRFASAPLLAARHILLGCPADDAEERSRQREVAEQLIAQLQDNPARFAELAMGRSDCPSKAQNGSLGQISQGQTVPEFERQLFRLQPGLAPQPLESRYGFHVVFVDQRIEGQLLPFEAVHKGIQAELDQRVWQVAVAQYLKNLVGEAQIQGIALDGADGPLMQ</sequence>
<comment type="catalytic activity">
    <reaction evidence="1">
        <text>[protein]-peptidylproline (omega=180) = [protein]-peptidylproline (omega=0)</text>
        <dbReference type="Rhea" id="RHEA:16237"/>
        <dbReference type="Rhea" id="RHEA-COMP:10747"/>
        <dbReference type="Rhea" id="RHEA-COMP:10748"/>
        <dbReference type="ChEBI" id="CHEBI:83833"/>
        <dbReference type="ChEBI" id="CHEBI:83834"/>
        <dbReference type="EC" id="5.2.1.8"/>
    </reaction>
</comment>
<comment type="similarity">
    <text evidence="2">Belongs to the PpiC/parvulin rotamase family.</text>
</comment>
<comment type="caution">
    <text evidence="7">The sequence shown here is derived from an EMBL/GenBank/DDBJ whole genome shotgun (WGS) entry which is preliminary data.</text>
</comment>
<evidence type="ECO:0000259" key="6">
    <source>
        <dbReference type="PROSITE" id="PS50198"/>
    </source>
</evidence>
<organism evidence="7 8">
    <name type="scientific">Pseudomonas abyssi</name>
    <dbReference type="NCBI Taxonomy" id="170540"/>
    <lineage>
        <taxon>Bacteria</taxon>
        <taxon>Pseudomonadati</taxon>
        <taxon>Pseudomonadota</taxon>
        <taxon>Gammaproteobacteria</taxon>
        <taxon>Pseudomonadales</taxon>
        <taxon>Pseudomonadaceae</taxon>
        <taxon>Pseudomonas</taxon>
    </lineage>
</organism>
<name>A0A2A3MFN8_9PSED</name>
<proteinExistence type="inferred from homology"/>
<evidence type="ECO:0000256" key="1">
    <source>
        <dbReference type="ARBA" id="ARBA00000971"/>
    </source>
</evidence>
<feature type="domain" description="PpiC" evidence="6">
    <location>
        <begin position="160"/>
        <end position="261"/>
    </location>
</feature>
<accession>A0A2A3MFN8</accession>
<dbReference type="SUPFAM" id="SSF54534">
    <property type="entry name" value="FKBP-like"/>
    <property type="match status" value="1"/>
</dbReference>
<dbReference type="AlphaFoldDB" id="A0A2A3MFN8"/>
<dbReference type="GO" id="GO:0003755">
    <property type="term" value="F:peptidyl-prolyl cis-trans isomerase activity"/>
    <property type="evidence" value="ECO:0007669"/>
    <property type="project" value="UniProtKB-KW"/>
</dbReference>
<evidence type="ECO:0000256" key="3">
    <source>
        <dbReference type="ARBA" id="ARBA00013194"/>
    </source>
</evidence>
<dbReference type="InterPro" id="IPR000297">
    <property type="entry name" value="PPIase_PpiC"/>
</dbReference>
<dbReference type="RefSeq" id="WP_096005539.1">
    <property type="nucleotide sequence ID" value="NZ_NTMR01000019.1"/>
</dbReference>
<dbReference type="EMBL" id="NTMR01000019">
    <property type="protein sequence ID" value="PBK03455.1"/>
    <property type="molecule type" value="Genomic_DNA"/>
</dbReference>
<dbReference type="Gene3D" id="3.10.50.40">
    <property type="match status" value="1"/>
</dbReference>
<keyword evidence="5 7" id="KW-0413">Isomerase</keyword>